<protein>
    <recommendedName>
        <fullName evidence="3">ABM domain-containing protein</fullName>
    </recommendedName>
</protein>
<reference evidence="1" key="1">
    <citation type="submission" date="2021-03" db="EMBL/GenBank/DDBJ databases">
        <authorList>
            <person name="Wang G."/>
        </authorList>
    </citation>
    <scope>NUCLEOTIDE SEQUENCE</scope>
    <source>
        <strain evidence="1">KCTC 12899</strain>
    </source>
</reference>
<proteinExistence type="predicted"/>
<sequence>MFIELLNYATKPNVSEAAHLRDAEAAHRVGVKSLPGFRDRMLCGAGEPGQWIDMVFWTDQNSYDAAAPAATNDPGAMAWATSIESDTIHLQTAELLGGYRKEDFRLDATGCWSLLTWFTHPGVAVEDHITLIRAAQAQLLPALDGFVSCATARHPATGEFFEFVAWRDLDAAKKGLPAFEDACNRHPRLQIVLHQRDKRRVKQAFLVAKRRL</sequence>
<keyword evidence="2" id="KW-1185">Reference proteome</keyword>
<evidence type="ECO:0008006" key="3">
    <source>
        <dbReference type="Google" id="ProtNLM"/>
    </source>
</evidence>
<name>A0A8J7Q289_9BACT</name>
<dbReference type="AlphaFoldDB" id="A0A8J7Q289"/>
<accession>A0A8J7Q289</accession>
<comment type="caution">
    <text evidence="1">The sequence shown here is derived from an EMBL/GenBank/DDBJ whole genome shotgun (WGS) entry which is preliminary data.</text>
</comment>
<organism evidence="1 2">
    <name type="scientific">Acanthopleuribacter pedis</name>
    <dbReference type="NCBI Taxonomy" id="442870"/>
    <lineage>
        <taxon>Bacteria</taxon>
        <taxon>Pseudomonadati</taxon>
        <taxon>Acidobacteriota</taxon>
        <taxon>Holophagae</taxon>
        <taxon>Acanthopleuribacterales</taxon>
        <taxon>Acanthopleuribacteraceae</taxon>
        <taxon>Acanthopleuribacter</taxon>
    </lineage>
</organism>
<evidence type="ECO:0000313" key="1">
    <source>
        <dbReference type="EMBL" id="MBO1317940.1"/>
    </source>
</evidence>
<dbReference type="EMBL" id="JAFREP010000004">
    <property type="protein sequence ID" value="MBO1317940.1"/>
    <property type="molecule type" value="Genomic_DNA"/>
</dbReference>
<dbReference type="RefSeq" id="WP_207857457.1">
    <property type="nucleotide sequence ID" value="NZ_JAFREP010000004.1"/>
</dbReference>
<evidence type="ECO:0000313" key="2">
    <source>
        <dbReference type="Proteomes" id="UP000664417"/>
    </source>
</evidence>
<dbReference type="Proteomes" id="UP000664417">
    <property type="component" value="Unassembled WGS sequence"/>
</dbReference>
<gene>
    <name evidence="1" type="ORF">J3U88_05660</name>
</gene>